<evidence type="ECO:0000256" key="1">
    <source>
        <dbReference type="ARBA" id="ARBA00004370"/>
    </source>
</evidence>
<dbReference type="CDD" id="cd07018">
    <property type="entry name" value="S49_SppA_67K_type"/>
    <property type="match status" value="1"/>
</dbReference>
<dbReference type="InterPro" id="IPR004634">
    <property type="entry name" value="Pept_S49_pIV"/>
</dbReference>
<feature type="domain" description="Peptidase S49" evidence="8">
    <location>
        <begin position="127"/>
        <end position="278"/>
    </location>
</feature>
<evidence type="ECO:0000313" key="10">
    <source>
        <dbReference type="Proteomes" id="UP000636110"/>
    </source>
</evidence>
<keyword evidence="6 7" id="KW-0472">Membrane</keyword>
<dbReference type="RefSeq" id="WP_182956396.1">
    <property type="nucleotide sequence ID" value="NZ_WNXC01000002.1"/>
</dbReference>
<sequence length="591" mass="64757">MKEFFKYVFATVVGVILSIGVFFILFIAIIIGIISSIGEDKSVIVDNNSVLYLNLDQAITERTYSDPLSDLPIVGSEGKKSIGFTDVIKALKSAKYDDNIKCIYLNVSSPNAGYANMREIREALIDFKTSKKKIIAYSEVYTQGAYYLASVADKIYLNPQGALEFKGLSSQTAFFKGALDKLGIEAQIIRVGTYKSAVEPFIDTKMSDKNREQVTAYVNGLYDTFLGDISKSRNISKDSLFQIANDYKIQEPKDAEKYKMVDGLKYKDEILDELKSLSGTSKNSNLTTVTINDYAKNVILGSKGNTNRTKIAVIYANGDIMGGEGSNDQIGSERISRAIRKARTDTSIKAIVLRVNSPGGSALASDVIWREVVLSKKVKPVIASFGNVAASGGYYIACAADSIFVQPNTITGSIGVFGIIPNFQKLLNTELGITFDGVKTGQYADIMSTVRPMTAGERLIVQNGVNHVYDSFITRVADGRKKSKAYIDGIAGGRVWIGTDAVKIGLADRTGSFEDAIKAAAKKAKITDYRIVEYPEMIDPIKALLENSTDKIKTYYAKQEFGANYLIYQQIKTAISKSGIQARMPFEITVN</sequence>
<dbReference type="Gene3D" id="3.90.226.10">
    <property type="entry name" value="2-enoyl-CoA Hydratase, Chain A, domain 1"/>
    <property type="match status" value="3"/>
</dbReference>
<accession>A0ABR6EW07</accession>
<evidence type="ECO:0000313" key="9">
    <source>
        <dbReference type="EMBL" id="MBB2149202.1"/>
    </source>
</evidence>
<dbReference type="PANTHER" id="PTHR33209">
    <property type="entry name" value="PROTEASE 4"/>
    <property type="match status" value="1"/>
</dbReference>
<dbReference type="InterPro" id="IPR002142">
    <property type="entry name" value="Peptidase_S49"/>
</dbReference>
<organism evidence="9 10">
    <name type="scientific">Pedobacter gandavensis</name>
    <dbReference type="NCBI Taxonomy" id="2679963"/>
    <lineage>
        <taxon>Bacteria</taxon>
        <taxon>Pseudomonadati</taxon>
        <taxon>Bacteroidota</taxon>
        <taxon>Sphingobacteriia</taxon>
        <taxon>Sphingobacteriales</taxon>
        <taxon>Sphingobacteriaceae</taxon>
        <taxon>Pedobacter</taxon>
    </lineage>
</organism>
<evidence type="ECO:0000256" key="3">
    <source>
        <dbReference type="ARBA" id="ARBA00022670"/>
    </source>
</evidence>
<name>A0ABR6EW07_9SPHI</name>
<feature type="transmembrane region" description="Helical" evidence="7">
    <location>
        <begin position="7"/>
        <end position="34"/>
    </location>
</feature>
<dbReference type="Proteomes" id="UP000636110">
    <property type="component" value="Unassembled WGS sequence"/>
</dbReference>
<evidence type="ECO:0000256" key="2">
    <source>
        <dbReference type="ARBA" id="ARBA00008683"/>
    </source>
</evidence>
<dbReference type="InterPro" id="IPR004635">
    <property type="entry name" value="Pept_S49_SppA"/>
</dbReference>
<dbReference type="NCBIfam" id="TIGR00705">
    <property type="entry name" value="SppA_67K"/>
    <property type="match status" value="1"/>
</dbReference>
<gene>
    <name evidence="9" type="primary">sppA</name>
    <name evidence="9" type="ORF">GM920_09810</name>
</gene>
<reference evidence="9 10" key="1">
    <citation type="submission" date="2019-11" db="EMBL/GenBank/DDBJ databases">
        <title>Description of Pedobacter sp. LMG 31462T.</title>
        <authorList>
            <person name="Carlier A."/>
            <person name="Qi S."/>
            <person name="Vandamme P."/>
        </authorList>
    </citation>
    <scope>NUCLEOTIDE SEQUENCE [LARGE SCALE GENOMIC DNA]</scope>
    <source>
        <strain evidence="9 10">LMG 31462</strain>
    </source>
</reference>
<dbReference type="Pfam" id="PF01343">
    <property type="entry name" value="Peptidase_S49"/>
    <property type="match status" value="2"/>
</dbReference>
<dbReference type="CDD" id="cd07023">
    <property type="entry name" value="S49_Sppa_N_C"/>
    <property type="match status" value="1"/>
</dbReference>
<evidence type="ECO:0000256" key="5">
    <source>
        <dbReference type="ARBA" id="ARBA00022825"/>
    </source>
</evidence>
<evidence type="ECO:0000256" key="6">
    <source>
        <dbReference type="ARBA" id="ARBA00023136"/>
    </source>
</evidence>
<keyword evidence="5" id="KW-0720">Serine protease</keyword>
<dbReference type="EMBL" id="WNXC01000002">
    <property type="protein sequence ID" value="MBB2149202.1"/>
    <property type="molecule type" value="Genomic_DNA"/>
</dbReference>
<dbReference type="InterPro" id="IPR047272">
    <property type="entry name" value="S49_SppA_C"/>
</dbReference>
<proteinExistence type="inferred from homology"/>
<dbReference type="NCBIfam" id="TIGR00706">
    <property type="entry name" value="SppA_dom"/>
    <property type="match status" value="1"/>
</dbReference>
<dbReference type="InterPro" id="IPR029045">
    <property type="entry name" value="ClpP/crotonase-like_dom_sf"/>
</dbReference>
<comment type="similarity">
    <text evidence="2">Belongs to the peptidase S49 family.</text>
</comment>
<evidence type="ECO:0000256" key="4">
    <source>
        <dbReference type="ARBA" id="ARBA00022801"/>
    </source>
</evidence>
<keyword evidence="7" id="KW-1133">Transmembrane helix</keyword>
<dbReference type="PIRSF" id="PIRSF001217">
    <property type="entry name" value="Protease_4_SppA"/>
    <property type="match status" value="1"/>
</dbReference>
<evidence type="ECO:0000256" key="7">
    <source>
        <dbReference type="SAM" id="Phobius"/>
    </source>
</evidence>
<dbReference type="SUPFAM" id="SSF52096">
    <property type="entry name" value="ClpP/crotonase"/>
    <property type="match status" value="2"/>
</dbReference>
<keyword evidence="10" id="KW-1185">Reference proteome</keyword>
<keyword evidence="7" id="KW-0812">Transmembrane</keyword>
<comment type="subcellular location">
    <subcellularLocation>
        <location evidence="1">Membrane</location>
    </subcellularLocation>
</comment>
<feature type="domain" description="Peptidase S49" evidence="8">
    <location>
        <begin position="376"/>
        <end position="526"/>
    </location>
</feature>
<protein>
    <submittedName>
        <fullName evidence="9">Signal peptide peptidase SppA</fullName>
    </submittedName>
</protein>
<evidence type="ECO:0000259" key="8">
    <source>
        <dbReference type="Pfam" id="PF01343"/>
    </source>
</evidence>
<keyword evidence="3" id="KW-0645">Protease</keyword>
<dbReference type="PANTHER" id="PTHR33209:SF1">
    <property type="entry name" value="PEPTIDASE S49 DOMAIN-CONTAINING PROTEIN"/>
    <property type="match status" value="1"/>
</dbReference>
<keyword evidence="4" id="KW-0378">Hydrolase</keyword>
<dbReference type="InterPro" id="IPR047217">
    <property type="entry name" value="S49_SppA_67K_type_N"/>
</dbReference>
<dbReference type="Gene3D" id="6.20.330.10">
    <property type="match status" value="1"/>
</dbReference>
<comment type="caution">
    <text evidence="9">The sequence shown here is derived from an EMBL/GenBank/DDBJ whole genome shotgun (WGS) entry which is preliminary data.</text>
</comment>